<dbReference type="InterPro" id="IPR011009">
    <property type="entry name" value="Kinase-like_dom_sf"/>
</dbReference>
<evidence type="ECO:0000313" key="2">
    <source>
        <dbReference type="EMBL" id="CAG8591961.1"/>
    </source>
</evidence>
<dbReference type="Gene3D" id="1.10.510.10">
    <property type="entry name" value="Transferase(Phosphotransferase) domain 1"/>
    <property type="match status" value="1"/>
</dbReference>
<comment type="caution">
    <text evidence="2">The sequence shown here is derived from an EMBL/GenBank/DDBJ whole genome shotgun (WGS) entry which is preliminary data.</text>
</comment>
<feature type="domain" description="Serine-threonine/tyrosine-protein kinase catalytic" evidence="1">
    <location>
        <begin position="59"/>
        <end position="177"/>
    </location>
</feature>
<organism evidence="2 3">
    <name type="scientific">Diversispora eburnea</name>
    <dbReference type="NCBI Taxonomy" id="1213867"/>
    <lineage>
        <taxon>Eukaryota</taxon>
        <taxon>Fungi</taxon>
        <taxon>Fungi incertae sedis</taxon>
        <taxon>Mucoromycota</taxon>
        <taxon>Glomeromycotina</taxon>
        <taxon>Glomeromycetes</taxon>
        <taxon>Diversisporales</taxon>
        <taxon>Diversisporaceae</taxon>
        <taxon>Diversispora</taxon>
    </lineage>
</organism>
<keyword evidence="3" id="KW-1185">Reference proteome</keyword>
<name>A0A9N9C946_9GLOM</name>
<dbReference type="GO" id="GO:0004672">
    <property type="term" value="F:protein kinase activity"/>
    <property type="evidence" value="ECO:0007669"/>
    <property type="project" value="InterPro"/>
</dbReference>
<evidence type="ECO:0000313" key="3">
    <source>
        <dbReference type="Proteomes" id="UP000789706"/>
    </source>
</evidence>
<gene>
    <name evidence="2" type="ORF">DEBURN_LOCUS9102</name>
</gene>
<dbReference type="Proteomes" id="UP000789706">
    <property type="component" value="Unassembled WGS sequence"/>
</dbReference>
<dbReference type="InterPro" id="IPR001245">
    <property type="entry name" value="Ser-Thr/Tyr_kinase_cat_dom"/>
</dbReference>
<accession>A0A9N9C946</accession>
<protein>
    <submittedName>
        <fullName evidence="2">9594_t:CDS:1</fullName>
    </submittedName>
</protein>
<reference evidence="2" key="1">
    <citation type="submission" date="2021-06" db="EMBL/GenBank/DDBJ databases">
        <authorList>
            <person name="Kallberg Y."/>
            <person name="Tangrot J."/>
            <person name="Rosling A."/>
        </authorList>
    </citation>
    <scope>NUCLEOTIDE SEQUENCE</scope>
    <source>
        <strain evidence="2">AZ414A</strain>
    </source>
</reference>
<dbReference type="EMBL" id="CAJVPK010001585">
    <property type="protein sequence ID" value="CAG8591961.1"/>
    <property type="molecule type" value="Genomic_DNA"/>
</dbReference>
<sequence length="289" mass="34075">HSSEDFAYSDRRNYIRLDARCDLCAKEHFIQEFKTWSKNGIKWNWNFIQQDWEYDLIGHKVALKEIKDSRFDMVEFLKMMKTTNKYERGPIAYYYGISKNPSTQNYITVMDLFDDNLHNFLTETFWDLSLKTKLDILFSIVFDLNSLNEKNLIHCNLHSGNNLINYNFDLSDSDMGIDLSSFDLFCEVSEKLGYNIVDDNAMRQLKIADENQKNTSKSQKQELLELFSHSNKLHPQSCYISRYIHTLHGLHDLLEEIKSGKSTESGNLKQAEKWHSTLNWVLIPKKIKE</sequence>
<dbReference type="SUPFAM" id="SSF56112">
    <property type="entry name" value="Protein kinase-like (PK-like)"/>
    <property type="match status" value="1"/>
</dbReference>
<feature type="non-terminal residue" evidence="2">
    <location>
        <position position="1"/>
    </location>
</feature>
<proteinExistence type="predicted"/>
<dbReference type="AlphaFoldDB" id="A0A9N9C946"/>
<dbReference type="Pfam" id="PF07714">
    <property type="entry name" value="PK_Tyr_Ser-Thr"/>
    <property type="match status" value="1"/>
</dbReference>
<evidence type="ECO:0000259" key="1">
    <source>
        <dbReference type="Pfam" id="PF07714"/>
    </source>
</evidence>